<keyword evidence="2" id="KW-1185">Reference proteome</keyword>
<dbReference type="HOGENOM" id="CLU_3029926_0_0_6"/>
<sequence>MNILPVNPIKRVNVILKVSNIGKGNIIGEDEIEAVLVNPIYNKSVIRINNQLSVT</sequence>
<gene>
    <name evidence="1" type="ordered locus">SVI_1674</name>
</gene>
<evidence type="ECO:0000313" key="2">
    <source>
        <dbReference type="Proteomes" id="UP000002350"/>
    </source>
</evidence>
<dbReference type="AlphaFoldDB" id="D4ZIZ6"/>
<name>D4ZIZ6_SHEVD</name>
<proteinExistence type="predicted"/>
<protein>
    <submittedName>
        <fullName evidence="1">Uncharacterized protein</fullName>
    </submittedName>
</protein>
<accession>D4ZIZ6</accession>
<reference evidence="2" key="1">
    <citation type="journal article" date="2010" name="Mol. Biosyst.">
        <title>Complete genome sequence and comparative analysis of Shewanella violacea, a psychrophilic and piezophilic bacterium from deep sea floor sediments.</title>
        <authorList>
            <person name="Aono E."/>
            <person name="Baba T."/>
            <person name="Ara T."/>
            <person name="Nishi T."/>
            <person name="Nakamichi T."/>
            <person name="Inamoto E."/>
            <person name="Toyonaga H."/>
            <person name="Hasegawa M."/>
            <person name="Takai Y."/>
            <person name="Okumura Y."/>
            <person name="Baba M."/>
            <person name="Tomita M."/>
            <person name="Kato C."/>
            <person name="Oshima T."/>
            <person name="Nakasone K."/>
            <person name="Mori H."/>
        </authorList>
    </citation>
    <scope>NUCLEOTIDE SEQUENCE [LARGE SCALE GENOMIC DNA]</scope>
    <source>
        <strain evidence="2">JCM 10179 / CIP 106290 / LMG 19151 / DSS12</strain>
    </source>
</reference>
<dbReference type="STRING" id="637905.SVI_1674"/>
<dbReference type="EMBL" id="AP011177">
    <property type="protein sequence ID" value="BAJ01645.1"/>
    <property type="molecule type" value="Genomic_DNA"/>
</dbReference>
<dbReference type="KEGG" id="svo:SVI_1674"/>
<evidence type="ECO:0000313" key="1">
    <source>
        <dbReference type="EMBL" id="BAJ01645.1"/>
    </source>
</evidence>
<dbReference type="Proteomes" id="UP000002350">
    <property type="component" value="Chromosome"/>
</dbReference>
<organism evidence="1 2">
    <name type="scientific">Shewanella violacea (strain JCM 10179 / CIP 106290 / LMG 19151 / DSS12)</name>
    <dbReference type="NCBI Taxonomy" id="637905"/>
    <lineage>
        <taxon>Bacteria</taxon>
        <taxon>Pseudomonadati</taxon>
        <taxon>Pseudomonadota</taxon>
        <taxon>Gammaproteobacteria</taxon>
        <taxon>Alteromonadales</taxon>
        <taxon>Shewanellaceae</taxon>
        <taxon>Shewanella</taxon>
    </lineage>
</organism>